<dbReference type="Pfam" id="PF03123">
    <property type="entry name" value="CAT_RBD"/>
    <property type="match status" value="1"/>
</dbReference>
<evidence type="ECO:0000313" key="4">
    <source>
        <dbReference type="Proteomes" id="UP000199008"/>
    </source>
</evidence>
<dbReference type="InterPro" id="IPR004341">
    <property type="entry name" value="CAT_RNA-bd_dom"/>
</dbReference>
<dbReference type="SUPFAM" id="SSF50151">
    <property type="entry name" value="SacY-like RNA-binding domain"/>
    <property type="match status" value="1"/>
</dbReference>
<dbReference type="AlphaFoldDB" id="A0A1G9IMR3"/>
<dbReference type="OrthoDB" id="9813552at2"/>
<dbReference type="SMART" id="SM01061">
    <property type="entry name" value="CAT_RBD"/>
    <property type="match status" value="1"/>
</dbReference>
<dbReference type="InterPro" id="IPR036634">
    <property type="entry name" value="PRD_sf"/>
</dbReference>
<keyword evidence="4" id="KW-1185">Reference proteome</keyword>
<dbReference type="PANTHER" id="PTHR30185">
    <property type="entry name" value="CRYPTIC BETA-GLUCOSIDE BGL OPERON ANTITERMINATOR"/>
    <property type="match status" value="1"/>
</dbReference>
<sequence>MYKVEKALNNNVVIAHDDLEEVVLIGRGIGFGAKENDVLDTEKADKVYKLTGKQDSSRYQTLLTMGDEELFKLIFEAIELIDELTAHQVNDRIVLSLTDHLLFSIKRQEERIEITNPFINETRALYPKEYQIAEEVVKMVNQKYHIHLPEAEIGFIALHVHSSIYNKSVLEMNILSEVVHQAIMMIENGLGISVDQTSLWYDRFVRHISFCVQRVIKGESVPDQDDFGELLKAQYPLCYNVAIKIVKMMQNKLQRKVYDSEVVYLTMHINQFEHYSK</sequence>
<dbReference type="GO" id="GO:0003723">
    <property type="term" value="F:RNA binding"/>
    <property type="evidence" value="ECO:0007669"/>
    <property type="project" value="InterPro"/>
</dbReference>
<evidence type="ECO:0000313" key="3">
    <source>
        <dbReference type="EMBL" id="SDL26437.1"/>
    </source>
</evidence>
<dbReference type="PROSITE" id="PS51372">
    <property type="entry name" value="PRD_2"/>
    <property type="match status" value="2"/>
</dbReference>
<dbReference type="EMBL" id="FNFY01000035">
    <property type="protein sequence ID" value="SDL26437.1"/>
    <property type="molecule type" value="Genomic_DNA"/>
</dbReference>
<dbReference type="InterPro" id="IPR036650">
    <property type="entry name" value="CAT_RNA-bd_dom_sf"/>
</dbReference>
<dbReference type="NCBIfam" id="NF047357">
    <property type="entry name" value="antiterm_GlcT"/>
    <property type="match status" value="1"/>
</dbReference>
<dbReference type="Gene3D" id="1.20.58.1950">
    <property type="match status" value="1"/>
</dbReference>
<dbReference type="Proteomes" id="UP000199008">
    <property type="component" value="Unassembled WGS sequence"/>
</dbReference>
<dbReference type="Gene3D" id="1.10.1790.10">
    <property type="entry name" value="PRD domain"/>
    <property type="match status" value="1"/>
</dbReference>
<evidence type="ECO:0000256" key="1">
    <source>
        <dbReference type="ARBA" id="ARBA00022737"/>
    </source>
</evidence>
<proteinExistence type="predicted"/>
<keyword evidence="1" id="KW-0677">Repeat</keyword>
<dbReference type="SUPFAM" id="SSF63520">
    <property type="entry name" value="PTS-regulatory domain, PRD"/>
    <property type="match status" value="2"/>
</dbReference>
<dbReference type="Gene3D" id="2.30.24.10">
    <property type="entry name" value="CAT RNA-binding domain"/>
    <property type="match status" value="1"/>
</dbReference>
<gene>
    <name evidence="3" type="ORF">SAMN05216216_13518</name>
</gene>
<protein>
    <submittedName>
        <fullName evidence="3">Transcriptional antiterminator, BglG family</fullName>
    </submittedName>
</protein>
<dbReference type="RefSeq" id="WP_092988027.1">
    <property type="nucleotide sequence ID" value="NZ_FNFY01000035.1"/>
</dbReference>
<accession>A0A1G9IMR3</accession>
<dbReference type="InterPro" id="IPR050661">
    <property type="entry name" value="BglG_antiterminators"/>
</dbReference>
<name>A0A1G9IMR3_9BACL</name>
<feature type="domain" description="PRD" evidence="2">
    <location>
        <begin position="65"/>
        <end position="170"/>
    </location>
</feature>
<feature type="domain" description="PRD" evidence="2">
    <location>
        <begin position="171"/>
        <end position="277"/>
    </location>
</feature>
<dbReference type="Pfam" id="PF00874">
    <property type="entry name" value="PRD"/>
    <property type="match status" value="2"/>
</dbReference>
<dbReference type="STRING" id="576118.SAMN05216216_13518"/>
<organism evidence="3 4">
    <name type="scientific">Lacicoccus qingdaonensis</name>
    <dbReference type="NCBI Taxonomy" id="576118"/>
    <lineage>
        <taxon>Bacteria</taxon>
        <taxon>Bacillati</taxon>
        <taxon>Bacillota</taxon>
        <taxon>Bacilli</taxon>
        <taxon>Bacillales</taxon>
        <taxon>Salinicoccaceae</taxon>
        <taxon>Lacicoccus</taxon>
    </lineage>
</organism>
<evidence type="ECO:0000259" key="2">
    <source>
        <dbReference type="PROSITE" id="PS51372"/>
    </source>
</evidence>
<dbReference type="InterPro" id="IPR011608">
    <property type="entry name" value="PRD"/>
</dbReference>
<dbReference type="PANTHER" id="PTHR30185:SF16">
    <property type="entry name" value="PROTEIN GLCT"/>
    <property type="match status" value="1"/>
</dbReference>
<dbReference type="Gene3D" id="1.20.890.100">
    <property type="match status" value="1"/>
</dbReference>
<dbReference type="GO" id="GO:0006355">
    <property type="term" value="P:regulation of DNA-templated transcription"/>
    <property type="evidence" value="ECO:0007669"/>
    <property type="project" value="InterPro"/>
</dbReference>
<reference evidence="4" key="1">
    <citation type="submission" date="2016-10" db="EMBL/GenBank/DDBJ databases">
        <authorList>
            <person name="Varghese N."/>
            <person name="Submissions S."/>
        </authorList>
    </citation>
    <scope>NUCLEOTIDE SEQUENCE [LARGE SCALE GENOMIC DNA]</scope>
    <source>
        <strain evidence="4">CGMCC 1.8895</strain>
    </source>
</reference>